<name>A0A6C0HY93_9ZZZZ</name>
<protein>
    <submittedName>
        <fullName evidence="1">Uncharacterized protein</fullName>
    </submittedName>
</protein>
<dbReference type="Gene3D" id="3.40.50.12760">
    <property type="match status" value="1"/>
</dbReference>
<proteinExistence type="predicted"/>
<dbReference type="AlphaFoldDB" id="A0A6C0HY93"/>
<reference evidence="1" key="1">
    <citation type="journal article" date="2020" name="Nature">
        <title>Giant virus diversity and host interactions through global metagenomics.</title>
        <authorList>
            <person name="Schulz F."/>
            <person name="Roux S."/>
            <person name="Paez-Espino D."/>
            <person name="Jungbluth S."/>
            <person name="Walsh D.A."/>
            <person name="Denef V.J."/>
            <person name="McMahon K.D."/>
            <person name="Konstantinidis K.T."/>
            <person name="Eloe-Fadrosh E.A."/>
            <person name="Kyrpides N.C."/>
            <person name="Woyke T."/>
        </authorList>
    </citation>
    <scope>NUCLEOTIDE SEQUENCE</scope>
    <source>
        <strain evidence="1">GVMAG-M-3300023184-17</strain>
    </source>
</reference>
<dbReference type="EMBL" id="MN740042">
    <property type="protein sequence ID" value="QHT85554.1"/>
    <property type="molecule type" value="Genomic_DNA"/>
</dbReference>
<organism evidence="1">
    <name type="scientific">viral metagenome</name>
    <dbReference type="NCBI Taxonomy" id="1070528"/>
    <lineage>
        <taxon>unclassified sequences</taxon>
        <taxon>metagenomes</taxon>
        <taxon>organismal metagenomes</taxon>
    </lineage>
</organism>
<evidence type="ECO:0000313" key="1">
    <source>
        <dbReference type="EMBL" id="QHT85554.1"/>
    </source>
</evidence>
<sequence length="190" mass="21583">MSHFLLPRTLSNSVLESTTEPITTLDGYIKPLECLHSYSMALTDLMPMYSIQKGKTLLSGEEADGLYPLIIDNTDTYSLDVLRSQEPNGVYLSKITNTTTSEAIQYLYKLASSYKKVYLCKPDNDCPTSSTKYIIAIHFVKMPEEGNLKIPYYFRMKLEDINSILGQIQLEHLRFKRNSLGKNINLSYGS</sequence>
<accession>A0A6C0HY93</accession>